<evidence type="ECO:0000259" key="11">
    <source>
        <dbReference type="Pfam" id="PF13878"/>
    </source>
</evidence>
<feature type="domain" description="N-acetyltransferase ESCO acetyl-transferase" evidence="12">
    <location>
        <begin position="764"/>
        <end position="831"/>
    </location>
</feature>
<comment type="similarity">
    <text evidence="2">Belongs to the acetyltransferase family. ECO subfamily.</text>
</comment>
<evidence type="ECO:0000256" key="1">
    <source>
        <dbReference type="ARBA" id="ARBA00004123"/>
    </source>
</evidence>
<evidence type="ECO:0000256" key="9">
    <source>
        <dbReference type="ARBA" id="ARBA00023315"/>
    </source>
</evidence>
<dbReference type="GO" id="GO:0008270">
    <property type="term" value="F:zinc ion binding"/>
    <property type="evidence" value="ECO:0007669"/>
    <property type="project" value="UniProtKB-KW"/>
</dbReference>
<dbReference type="InterPro" id="IPR028005">
    <property type="entry name" value="AcTrfase_ESCO_Znf_dom"/>
</dbReference>
<name>A0AAW2GQR9_9HYME</name>
<dbReference type="Pfam" id="PF13880">
    <property type="entry name" value="Acetyltransf_13"/>
    <property type="match status" value="1"/>
</dbReference>
<dbReference type="PANTHER" id="PTHR45884">
    <property type="entry name" value="N-ACETYLTRANSFERASE ECO"/>
    <property type="match status" value="1"/>
</dbReference>
<organism evidence="13 14">
    <name type="scientific">Cardiocondyla obscurior</name>
    <dbReference type="NCBI Taxonomy" id="286306"/>
    <lineage>
        <taxon>Eukaryota</taxon>
        <taxon>Metazoa</taxon>
        <taxon>Ecdysozoa</taxon>
        <taxon>Arthropoda</taxon>
        <taxon>Hexapoda</taxon>
        <taxon>Insecta</taxon>
        <taxon>Pterygota</taxon>
        <taxon>Neoptera</taxon>
        <taxon>Endopterygota</taxon>
        <taxon>Hymenoptera</taxon>
        <taxon>Apocrita</taxon>
        <taxon>Aculeata</taxon>
        <taxon>Formicoidea</taxon>
        <taxon>Formicidae</taxon>
        <taxon>Myrmicinae</taxon>
        <taxon>Cardiocondyla</taxon>
    </lineage>
</organism>
<proteinExistence type="inferred from homology"/>
<evidence type="ECO:0000256" key="6">
    <source>
        <dbReference type="ARBA" id="ARBA00022833"/>
    </source>
</evidence>
<evidence type="ECO:0000256" key="8">
    <source>
        <dbReference type="ARBA" id="ARBA00023306"/>
    </source>
</evidence>
<feature type="domain" description="N-acetyltransferase ESCO zinc-finger" evidence="11">
    <location>
        <begin position="619"/>
        <end position="657"/>
    </location>
</feature>
<dbReference type="GO" id="GO:0061733">
    <property type="term" value="F:protein-lysine-acetyltransferase activity"/>
    <property type="evidence" value="ECO:0007669"/>
    <property type="project" value="TreeGrafter"/>
</dbReference>
<evidence type="ECO:0000259" key="12">
    <source>
        <dbReference type="Pfam" id="PF13880"/>
    </source>
</evidence>
<protein>
    <recommendedName>
        <fullName evidence="15">N-acetyltransferase ESCO2</fullName>
    </recommendedName>
</protein>
<accession>A0AAW2GQR9</accession>
<comment type="caution">
    <text evidence="13">The sequence shown here is derived from an EMBL/GenBank/DDBJ whole genome shotgun (WGS) entry which is preliminary data.</text>
</comment>
<evidence type="ECO:0000256" key="4">
    <source>
        <dbReference type="ARBA" id="ARBA00022723"/>
    </source>
</evidence>
<keyword evidence="5" id="KW-0863">Zinc-finger</keyword>
<dbReference type="PANTHER" id="PTHR45884:SF2">
    <property type="entry name" value="N-ACETYLTRANSFERASE ECO"/>
    <property type="match status" value="1"/>
</dbReference>
<keyword evidence="9" id="KW-0012">Acyltransferase</keyword>
<evidence type="ECO:0000256" key="5">
    <source>
        <dbReference type="ARBA" id="ARBA00022771"/>
    </source>
</evidence>
<evidence type="ECO:0000313" key="14">
    <source>
        <dbReference type="Proteomes" id="UP001430953"/>
    </source>
</evidence>
<dbReference type="GO" id="GO:0005634">
    <property type="term" value="C:nucleus"/>
    <property type="evidence" value="ECO:0007669"/>
    <property type="project" value="UniProtKB-SubCell"/>
</dbReference>
<evidence type="ECO:0000256" key="2">
    <source>
        <dbReference type="ARBA" id="ARBA00005816"/>
    </source>
</evidence>
<evidence type="ECO:0000256" key="7">
    <source>
        <dbReference type="ARBA" id="ARBA00023242"/>
    </source>
</evidence>
<evidence type="ECO:0000313" key="13">
    <source>
        <dbReference type="EMBL" id="KAL0129590.1"/>
    </source>
</evidence>
<dbReference type="GO" id="GO:0000785">
    <property type="term" value="C:chromatin"/>
    <property type="evidence" value="ECO:0007669"/>
    <property type="project" value="TreeGrafter"/>
</dbReference>
<dbReference type="EMBL" id="JADYXP020000002">
    <property type="protein sequence ID" value="KAL0129590.1"/>
    <property type="molecule type" value="Genomic_DNA"/>
</dbReference>
<keyword evidence="6" id="KW-0862">Zinc</keyword>
<evidence type="ECO:0000256" key="10">
    <source>
        <dbReference type="SAM" id="MobiDB-lite"/>
    </source>
</evidence>
<sequence length="832" mass="94390">MDSCQGKLLCTPRRAQKCLFASSSDKSDKKSISHDSKQVREDKSLEDESDLGPMSPLALSDQSSSASYLSSPGREFVSPFATPEKSAVNTSWDRLRFTSEDCMSPFRSLKKVTRAARYSPRCKFVKSNSPKSLPSTPDKLIDPSTPQRLTKMRTENNDEIVPETPPRNFATEIQNENITDTPRKIRSPVIKQITPLNSISKTVPLPKVHRRKSFSAVETNESFSPEQKENVLKRCARDHVATRPTKLFKGDDGFVSKARASLFQEKKNERNSLNDFSLSTKTFYSGSIKFERPFDDLRNSDIKRRQSLPLHSNIKRRQSLPSYNNGRRSLMAKKQRFGKINAGVYHNIKKPKPKVNVEIVKKEEQQKTAVLDKNLSVEEAQPMEANAIVERPLTPMVDETKRFFKTNKTIRLNRPATVTVNKNIKLKVTDGKIALKENLKHTPSANAHKQYSKVVEDTLDTTDLTVDEPEIEAMLEQDKVADLLKTLKDDWENDEYDTMAPLTQIANAFSPLASTTMLPKDTIMSPATELTNMTSTMNIKDITPLNNFENLSLDSTNNNNDAEKEIGNKDGEKSYFPLFRKGYSVSDNIFEETSNVNSKKTSKNMKWQLSTKGGGADDQYVLDAGQKRFGAIQCLECNVVYEVGNAEDENAHLNYHNSIRILKFQGWKNERIILEDPFTSSKIILIEPRDSKQHWKKVLEILAVVDRDLGLSDMNISDYQTKKIYLYVREKNVLGVLVAEHLEKAFRMIPELIDLNCCTVENTPTKCGVNVVWTAMSHRRQGIATKLVDTLRANFFYGYVMSLDDIAFSVPTPSGKIFAEKYTKTKNFKVYN</sequence>
<feature type="compositionally biased region" description="Low complexity" evidence="10">
    <location>
        <begin position="55"/>
        <end position="72"/>
    </location>
</feature>
<dbReference type="Proteomes" id="UP001430953">
    <property type="component" value="Unassembled WGS sequence"/>
</dbReference>
<keyword evidence="7" id="KW-0539">Nucleus</keyword>
<dbReference type="GO" id="GO:0007064">
    <property type="term" value="P:mitotic sister chromatid cohesion"/>
    <property type="evidence" value="ECO:0007669"/>
    <property type="project" value="TreeGrafter"/>
</dbReference>
<reference evidence="13 14" key="1">
    <citation type="submission" date="2023-03" db="EMBL/GenBank/DDBJ databases">
        <title>High recombination rates correlate with genetic variation in Cardiocondyla obscurior ants.</title>
        <authorList>
            <person name="Errbii M."/>
        </authorList>
    </citation>
    <scope>NUCLEOTIDE SEQUENCE [LARGE SCALE GENOMIC DNA]</scope>
    <source>
        <strain evidence="13">Alpha-2009</strain>
        <tissue evidence="13">Whole body</tissue>
    </source>
</reference>
<feature type="compositionally biased region" description="Basic and acidic residues" evidence="10">
    <location>
        <begin position="25"/>
        <end position="43"/>
    </location>
</feature>
<feature type="region of interest" description="Disordered" evidence="10">
    <location>
        <begin position="22"/>
        <end position="79"/>
    </location>
</feature>
<keyword evidence="4" id="KW-0479">Metal-binding</keyword>
<gene>
    <name evidence="13" type="ORF">PUN28_001691</name>
</gene>
<keyword evidence="14" id="KW-1185">Reference proteome</keyword>
<feature type="compositionally biased region" description="Polar residues" evidence="10">
    <location>
        <begin position="126"/>
        <end position="135"/>
    </location>
</feature>
<comment type="subcellular location">
    <subcellularLocation>
        <location evidence="1">Nucleus</location>
    </subcellularLocation>
</comment>
<feature type="region of interest" description="Disordered" evidence="10">
    <location>
        <begin position="126"/>
        <end position="145"/>
    </location>
</feature>
<dbReference type="AlphaFoldDB" id="A0AAW2GQR9"/>
<dbReference type="InterPro" id="IPR028009">
    <property type="entry name" value="ESCO_Acetyltransf_dom"/>
</dbReference>
<evidence type="ECO:0000256" key="3">
    <source>
        <dbReference type="ARBA" id="ARBA00022679"/>
    </source>
</evidence>
<dbReference type="Pfam" id="PF13878">
    <property type="entry name" value="zf-C2H2_3"/>
    <property type="match status" value="1"/>
</dbReference>
<keyword evidence="3" id="KW-0808">Transferase</keyword>
<keyword evidence="8" id="KW-0131">Cell cycle</keyword>
<evidence type="ECO:0008006" key="15">
    <source>
        <dbReference type="Google" id="ProtNLM"/>
    </source>
</evidence>